<comment type="function">
    <text evidence="3">May be involved in cooperative interactions with calmodulins or calmodulin-like proteins. Recruits calmodulin proteins to microtubules, thus being a potential scaffold in cellular signaling and trafficking. May associate with nucleic acids and regulate gene expression at the transcriptional or post-transcriptional level.</text>
</comment>
<sequence>MGRSSSSCLKIIACGSDAADNEDGDAPEVSSAKRGWSFGKRSGRHRVLGNNVSSETPTSAGKETPQGADSDFQSPIKSTSADEKSQLPKPVEKNSDTVSAMEHDGESKASTVVLTSENDSNETYTESKICLPLIAAENPSSPSTAESKAADTAVVSESDKDTTLAEPKMFNAVVFSETDGSRESAELKINESMIAPENAGDPGVISNEPAVIIIQSAIRGFLARGRFVKMKSAIKLQAAIRGHLVRKNAVETLHCIRAIVKVQALVRARSSKFLDQKSKPNDTQFSTVKMLKNGFARKLLETTPKPKSVKIRCDPLRPNSAWGWLERWMSVSTSEVAQRSEPGLEQEDDNQVEKTAVQADAEDSSIVRFYSVNSKFVTDEIPRELETEENNAVHDVSATETPSSYPLSKEEDDTPVLESAMQTDAEDSSMIRFYSVKSKFITDEAAESLENEENHIVDDVNAVDLQSCCPLTEEKSQEITPEEIELIQDEMAPDALDALANEISRSQADPISHADRPPSESEEPKLSMKRSASEELEGEGKKVMYVSRKASNPAFIAVQSKFEELSSAANSDRGVSSPLQDAGVKSHDDTTSSVEETAKKTDEPSSVEISAPDSKIIAVSECGTELSISSTLDSPDRSDVGNTEAEQEKKFSEEMSCDATNREGSDGETYGISGHTETDLPSGSVQLEEIHRNNGVSVTRDDTEISPEPEQKLEMSSCDLQTIIDAASTVTPGSSSMEQKHERNGHDVQLGNDSGTEHQAQKSSPEASPKTHITVSESQGTPSSQVSVKGKKNKTDKTGSNVKRSLSSGKRSPLKPSLDSGVRSTEHLPMDHKSGKRRNSFGSTKSDNADQEPRDSSSHNPLPSYMQATESARAKAHSPRSSRDVHDKEVQIKKRHSLPGASGRQGSPHIRSASQVAQGAKTNGSGGKF</sequence>
<feature type="compositionally biased region" description="Basic and acidic residues" evidence="4">
    <location>
        <begin position="584"/>
        <end position="603"/>
    </location>
</feature>
<reference evidence="5" key="1">
    <citation type="submission" date="2022-04" db="EMBL/GenBank/DDBJ databases">
        <title>Carnegiea gigantea Genome sequencing and assembly v2.</title>
        <authorList>
            <person name="Copetti D."/>
            <person name="Sanderson M.J."/>
            <person name="Burquez A."/>
            <person name="Wojciechowski M.F."/>
        </authorList>
    </citation>
    <scope>NUCLEOTIDE SEQUENCE</scope>
    <source>
        <strain evidence="5">SGP5-SGP5p</strain>
        <tissue evidence="5">Aerial part</tissue>
    </source>
</reference>
<feature type="compositionally biased region" description="Basic and acidic residues" evidence="4">
    <location>
        <begin position="512"/>
        <end position="526"/>
    </location>
</feature>
<evidence type="ECO:0000256" key="4">
    <source>
        <dbReference type="SAM" id="MobiDB-lite"/>
    </source>
</evidence>
<dbReference type="GO" id="GO:0005516">
    <property type="term" value="F:calmodulin binding"/>
    <property type="evidence" value="ECO:0007669"/>
    <property type="project" value="UniProtKB-KW"/>
</dbReference>
<dbReference type="AlphaFoldDB" id="A0A9Q1GKU4"/>
<feature type="compositionally biased region" description="Basic and acidic residues" evidence="4">
    <location>
        <begin position="824"/>
        <end position="833"/>
    </location>
</feature>
<evidence type="ECO:0000256" key="1">
    <source>
        <dbReference type="ARBA" id="ARBA00022860"/>
    </source>
</evidence>
<feature type="compositionally biased region" description="Basic and acidic residues" evidence="4">
    <location>
        <begin position="881"/>
        <end position="892"/>
    </location>
</feature>
<dbReference type="PANTHER" id="PTHR32295">
    <property type="entry name" value="IQ-DOMAIN 5-RELATED"/>
    <property type="match status" value="1"/>
</dbReference>
<gene>
    <name evidence="5" type="ORF">Cgig2_017534</name>
</gene>
<feature type="region of interest" description="Disordered" evidence="4">
    <location>
        <begin position="138"/>
        <end position="162"/>
    </location>
</feature>
<feature type="compositionally biased region" description="Basic and acidic residues" evidence="4">
    <location>
        <begin position="847"/>
        <end position="857"/>
    </location>
</feature>
<accession>A0A9Q1GKU4</accession>
<feature type="compositionally biased region" description="Polar residues" evidence="4">
    <location>
        <begin position="912"/>
        <end position="923"/>
    </location>
</feature>
<dbReference type="EMBL" id="JAKOGI010002957">
    <property type="protein sequence ID" value="KAJ8421044.1"/>
    <property type="molecule type" value="Genomic_DNA"/>
</dbReference>
<feature type="compositionally biased region" description="Polar residues" evidence="4">
    <location>
        <begin position="728"/>
        <end position="737"/>
    </location>
</feature>
<feature type="compositionally biased region" description="Basic and acidic residues" evidence="4">
    <location>
        <begin position="699"/>
        <end position="713"/>
    </location>
</feature>
<dbReference type="Pfam" id="PF00612">
    <property type="entry name" value="IQ"/>
    <property type="match status" value="2"/>
</dbReference>
<keyword evidence="6" id="KW-1185">Reference proteome</keyword>
<name>A0A9Q1GKU4_9CARY</name>
<comment type="caution">
    <text evidence="5">The sequence shown here is derived from an EMBL/GenBank/DDBJ whole genome shotgun (WGS) entry which is preliminary data.</text>
</comment>
<evidence type="ECO:0000313" key="6">
    <source>
        <dbReference type="Proteomes" id="UP001153076"/>
    </source>
</evidence>
<evidence type="ECO:0000256" key="2">
    <source>
        <dbReference type="ARBA" id="ARBA00024341"/>
    </source>
</evidence>
<feature type="compositionally biased region" description="Polar residues" evidence="4">
    <location>
        <begin position="108"/>
        <end position="121"/>
    </location>
</feature>
<dbReference type="OrthoDB" id="1747078at2759"/>
<dbReference type="SUPFAM" id="SSF52540">
    <property type="entry name" value="P-loop containing nucleoside triphosphate hydrolases"/>
    <property type="match status" value="1"/>
</dbReference>
<evidence type="ECO:0000256" key="3">
    <source>
        <dbReference type="ARBA" id="ARBA00045534"/>
    </source>
</evidence>
<feature type="region of interest" description="Disordered" evidence="4">
    <location>
        <begin position="336"/>
        <end position="359"/>
    </location>
</feature>
<feature type="region of interest" description="Disordered" evidence="4">
    <location>
        <begin position="566"/>
        <end position="929"/>
    </location>
</feature>
<organism evidence="5 6">
    <name type="scientific">Carnegiea gigantea</name>
    <dbReference type="NCBI Taxonomy" id="171969"/>
    <lineage>
        <taxon>Eukaryota</taxon>
        <taxon>Viridiplantae</taxon>
        <taxon>Streptophyta</taxon>
        <taxon>Embryophyta</taxon>
        <taxon>Tracheophyta</taxon>
        <taxon>Spermatophyta</taxon>
        <taxon>Magnoliopsida</taxon>
        <taxon>eudicotyledons</taxon>
        <taxon>Gunneridae</taxon>
        <taxon>Pentapetalae</taxon>
        <taxon>Caryophyllales</taxon>
        <taxon>Cactineae</taxon>
        <taxon>Cactaceae</taxon>
        <taxon>Cactoideae</taxon>
        <taxon>Echinocereeae</taxon>
        <taxon>Carnegiea</taxon>
    </lineage>
</organism>
<dbReference type="SMART" id="SM00015">
    <property type="entry name" value="IQ"/>
    <property type="match status" value="2"/>
</dbReference>
<protein>
    <recommendedName>
        <fullName evidence="7">DUF4005 domain-containing protein</fullName>
    </recommendedName>
</protein>
<feature type="region of interest" description="Disordered" evidence="4">
    <location>
        <begin position="489"/>
        <end position="540"/>
    </location>
</feature>
<dbReference type="Proteomes" id="UP001153076">
    <property type="component" value="Unassembled WGS sequence"/>
</dbReference>
<feature type="compositionally biased region" description="Polar residues" evidence="4">
    <location>
        <begin position="761"/>
        <end position="787"/>
    </location>
</feature>
<evidence type="ECO:0008006" key="7">
    <source>
        <dbReference type="Google" id="ProtNLM"/>
    </source>
</evidence>
<dbReference type="InterPro" id="IPR027417">
    <property type="entry name" value="P-loop_NTPase"/>
</dbReference>
<feature type="compositionally biased region" description="Polar residues" evidence="4">
    <location>
        <begin position="567"/>
        <end position="579"/>
    </location>
</feature>
<feature type="compositionally biased region" description="Polar residues" evidence="4">
    <location>
        <begin position="798"/>
        <end position="810"/>
    </location>
</feature>
<dbReference type="InterPro" id="IPR000048">
    <property type="entry name" value="IQ_motif_EF-hand-BS"/>
</dbReference>
<feature type="compositionally biased region" description="Polar residues" evidence="4">
    <location>
        <begin position="50"/>
        <end position="61"/>
    </location>
</feature>
<dbReference type="PROSITE" id="PS50096">
    <property type="entry name" value="IQ"/>
    <property type="match status" value="2"/>
</dbReference>
<comment type="similarity">
    <text evidence="2">Belongs to the IQD family.</text>
</comment>
<feature type="region of interest" description="Disordered" evidence="4">
    <location>
        <begin position="387"/>
        <end position="413"/>
    </location>
</feature>
<dbReference type="PANTHER" id="PTHR32295:SF154">
    <property type="entry name" value="PROTEIN IQ-DOMAIN 32"/>
    <property type="match status" value="1"/>
</dbReference>
<evidence type="ECO:0000313" key="5">
    <source>
        <dbReference type="EMBL" id="KAJ8421044.1"/>
    </source>
</evidence>
<feature type="compositionally biased region" description="Basic and acidic residues" evidence="4">
    <location>
        <begin position="80"/>
        <end position="107"/>
    </location>
</feature>
<keyword evidence="1" id="KW-0112">Calmodulin-binding</keyword>
<proteinExistence type="inferred from homology"/>
<dbReference type="Gene3D" id="1.20.5.190">
    <property type="match status" value="1"/>
</dbReference>
<feature type="compositionally biased region" description="Polar residues" evidence="4">
    <location>
        <begin position="858"/>
        <end position="870"/>
    </location>
</feature>
<feature type="region of interest" description="Disordered" evidence="4">
    <location>
        <begin position="16"/>
        <end position="121"/>
    </location>
</feature>